<feature type="transmembrane region" description="Helical" evidence="1">
    <location>
        <begin position="6"/>
        <end position="26"/>
    </location>
</feature>
<dbReference type="RefSeq" id="WP_005870190.1">
    <property type="nucleotide sequence ID" value="NZ_ACYG01000019.1"/>
</dbReference>
<keyword evidence="1" id="KW-0472">Membrane</keyword>
<keyword evidence="3" id="KW-1185">Reference proteome</keyword>
<evidence type="ECO:0000313" key="2">
    <source>
        <dbReference type="EMBL" id="EEV17968.1"/>
    </source>
</evidence>
<evidence type="ECO:0000256" key="1">
    <source>
        <dbReference type="SAM" id="Phobius"/>
    </source>
</evidence>
<keyword evidence="1" id="KW-0812">Transmembrane</keyword>
<organism evidence="2 3">
    <name type="scientific">Campylobacter gracilis RM3268</name>
    <dbReference type="NCBI Taxonomy" id="553220"/>
    <lineage>
        <taxon>Bacteria</taxon>
        <taxon>Pseudomonadati</taxon>
        <taxon>Campylobacterota</taxon>
        <taxon>Epsilonproteobacteria</taxon>
        <taxon>Campylobacterales</taxon>
        <taxon>Campylobacteraceae</taxon>
        <taxon>Campylobacter</taxon>
    </lineage>
</organism>
<dbReference type="OrthoDB" id="5355595at2"/>
<dbReference type="EMBL" id="ACYG01000019">
    <property type="protein sequence ID" value="EEV17968.1"/>
    <property type="molecule type" value="Genomic_DNA"/>
</dbReference>
<keyword evidence="1" id="KW-1133">Transmembrane helix</keyword>
<name>C8PFT0_9BACT</name>
<gene>
    <name evidence="2" type="ORF">CAMGR0001_0722</name>
</gene>
<accession>C8PFT0</accession>
<evidence type="ECO:0000313" key="3">
    <source>
        <dbReference type="Proteomes" id="UP000005709"/>
    </source>
</evidence>
<reference evidence="2 3" key="1">
    <citation type="submission" date="2009-07" db="EMBL/GenBank/DDBJ databases">
        <authorList>
            <person name="Madupu R."/>
            <person name="Sebastian Y."/>
            <person name="Durkin A.S."/>
            <person name="Torralba M."/>
            <person name="Methe B."/>
            <person name="Sutton G.G."/>
            <person name="Strausberg R.L."/>
            <person name="Nelson K.E."/>
        </authorList>
    </citation>
    <scope>NUCLEOTIDE SEQUENCE [LARGE SCALE GENOMIC DNA]</scope>
    <source>
        <strain evidence="2 3">RM3268</strain>
    </source>
</reference>
<comment type="caution">
    <text evidence="2">The sequence shown here is derived from an EMBL/GenBank/DDBJ whole genome shotgun (WGS) entry which is preliminary data.</text>
</comment>
<protein>
    <submittedName>
        <fullName evidence="2">Uncharacterized protein</fullName>
    </submittedName>
</protein>
<proteinExistence type="predicted"/>
<dbReference type="AlphaFoldDB" id="C8PFT0"/>
<dbReference type="STRING" id="824.CGRAC_1270"/>
<sequence>MAEALIQILIVIFSILLLGGIIWTLFCRNLRRLSSSCLAAIDGISEASAIKRLSVRPFLFWLERFFISCESLWFDQNFIYVFDGQKLAARYKFEQILAFEVTKIRINHARIWRIRFAGGASELERSSANKPEQDGASEYKFVPAASIFEPSFKEFLQILREKNRGAIKTESRFWETV</sequence>
<dbReference type="Proteomes" id="UP000005709">
    <property type="component" value="Unassembled WGS sequence"/>
</dbReference>
<dbReference type="eggNOG" id="ENOG5031CJD">
    <property type="taxonomic scope" value="Bacteria"/>
</dbReference>